<comment type="caution">
    <text evidence="1">The sequence shown here is derived from an EMBL/GenBank/DDBJ whole genome shotgun (WGS) entry which is preliminary data.</text>
</comment>
<dbReference type="GO" id="GO:0070573">
    <property type="term" value="F:metallodipeptidase activity"/>
    <property type="evidence" value="ECO:0007669"/>
    <property type="project" value="InterPro"/>
</dbReference>
<reference evidence="1 2" key="1">
    <citation type="submission" date="2013-10" db="EMBL/GenBank/DDBJ databases">
        <title>Salinisphaera japonica YTM-1 Genome Sequencing.</title>
        <authorList>
            <person name="Lai Q."/>
            <person name="Li C."/>
            <person name="Shao Z."/>
        </authorList>
    </citation>
    <scope>NUCLEOTIDE SEQUENCE [LARGE SCALE GENOMIC DNA]</scope>
    <source>
        <strain evidence="1 2">YTM-1</strain>
    </source>
</reference>
<dbReference type="Pfam" id="PF01244">
    <property type="entry name" value="Peptidase_M19"/>
    <property type="match status" value="1"/>
</dbReference>
<dbReference type="InterPro" id="IPR008257">
    <property type="entry name" value="Pept_M19"/>
</dbReference>
<dbReference type="PANTHER" id="PTHR10443:SF12">
    <property type="entry name" value="DIPEPTIDASE"/>
    <property type="match status" value="1"/>
</dbReference>
<dbReference type="CDD" id="cd01301">
    <property type="entry name" value="rDP_like"/>
    <property type="match status" value="1"/>
</dbReference>
<keyword evidence="2" id="KW-1185">Reference proteome</keyword>
<gene>
    <name evidence="1" type="ORF">SAJA_00100</name>
</gene>
<organism evidence="1 2">
    <name type="scientific">Salinisphaera japonica YTM-1</name>
    <dbReference type="NCBI Taxonomy" id="1209778"/>
    <lineage>
        <taxon>Bacteria</taxon>
        <taxon>Pseudomonadati</taxon>
        <taxon>Pseudomonadota</taxon>
        <taxon>Gammaproteobacteria</taxon>
        <taxon>Salinisphaerales</taxon>
        <taxon>Salinisphaeraceae</taxon>
        <taxon>Salinisphaera</taxon>
    </lineage>
</organism>
<dbReference type="PROSITE" id="PS00869">
    <property type="entry name" value="RENAL_DIPEPTIDASE_1"/>
    <property type="match status" value="1"/>
</dbReference>
<dbReference type="AlphaFoldDB" id="A0A423Q212"/>
<dbReference type="OrthoDB" id="9804920at2"/>
<accession>A0A423Q212</accession>
<dbReference type="InParanoid" id="A0A423Q212"/>
<sequence length="353" mass="37886">MTLSATAIFDGHNDLLLRLAQHAPDEAVRLFIEGRDGGHLDWPRMQAGGFVGGLFAVFIPSPEADRRGFHRIQGGYEVPVPAQMDQSRALPPALDMIGLLHRIERACPEHLRVCRTVADIRAAQHVGAIAAVLHLEGAEPVDADLRALDGLYAAGLRSIGPVWSRPTVFGHGVPFKFPSSPDTGPGLTRAGKSLVTACNDYGIVLDLSHLNEKGFWDTARLSTAPLVASHSNAHALCPHARNLTDEQLRAVADSGGIVGLNFGSYFLRPDGALNEATPIAVMLDHIDHMIGVMGADHVGLGSDFDGIHATPVADAADLPRLIEAMQARGYDDSLIARLSQDNWLRVLEATWGE</sequence>
<dbReference type="GO" id="GO:0006508">
    <property type="term" value="P:proteolysis"/>
    <property type="evidence" value="ECO:0007669"/>
    <property type="project" value="InterPro"/>
</dbReference>
<dbReference type="InterPro" id="IPR000180">
    <property type="entry name" value="Dipep_AS"/>
</dbReference>
<dbReference type="EMBL" id="AYKG01000001">
    <property type="protein sequence ID" value="ROO32692.1"/>
    <property type="molecule type" value="Genomic_DNA"/>
</dbReference>
<evidence type="ECO:0000313" key="2">
    <source>
        <dbReference type="Proteomes" id="UP000285310"/>
    </source>
</evidence>
<dbReference type="SUPFAM" id="SSF51556">
    <property type="entry name" value="Metallo-dependent hydrolases"/>
    <property type="match status" value="1"/>
</dbReference>
<dbReference type="Proteomes" id="UP000285310">
    <property type="component" value="Unassembled WGS sequence"/>
</dbReference>
<dbReference type="RefSeq" id="WP_123656620.1">
    <property type="nucleotide sequence ID" value="NZ_AYKG01000001.1"/>
</dbReference>
<proteinExistence type="predicted"/>
<dbReference type="PANTHER" id="PTHR10443">
    <property type="entry name" value="MICROSOMAL DIPEPTIDASE"/>
    <property type="match status" value="1"/>
</dbReference>
<dbReference type="InterPro" id="IPR032466">
    <property type="entry name" value="Metal_Hydrolase"/>
</dbReference>
<dbReference type="PROSITE" id="PS51365">
    <property type="entry name" value="RENAL_DIPEPTIDASE_2"/>
    <property type="match status" value="1"/>
</dbReference>
<name>A0A423Q212_9GAMM</name>
<protein>
    <submittedName>
        <fullName evidence="1">Peptidase M19</fullName>
    </submittedName>
</protein>
<dbReference type="Gene3D" id="3.20.20.140">
    <property type="entry name" value="Metal-dependent hydrolases"/>
    <property type="match status" value="1"/>
</dbReference>
<evidence type="ECO:0000313" key="1">
    <source>
        <dbReference type="EMBL" id="ROO32692.1"/>
    </source>
</evidence>